<evidence type="ECO:0000313" key="4">
    <source>
        <dbReference type="Proteomes" id="UP001652621"/>
    </source>
</evidence>
<name>A0A9J7I2P2_MUSDO</name>
<gene>
    <name evidence="5" type="primary">LOC101889068</name>
</gene>
<comment type="subcellular location">
    <subcellularLocation>
        <location evidence="1">Cell membrane</location>
        <topology evidence="1">Single-pass type II membrane protein</topology>
    </subcellularLocation>
</comment>
<keyword evidence="4" id="KW-1185">Reference proteome</keyword>
<dbReference type="PROSITE" id="PS51885">
    <property type="entry name" value="NEPRILYSIN"/>
    <property type="match status" value="1"/>
</dbReference>
<reference evidence="5" key="1">
    <citation type="submission" date="2025-08" db="UniProtKB">
        <authorList>
            <consortium name="RefSeq"/>
        </authorList>
    </citation>
    <scope>IDENTIFICATION</scope>
    <source>
        <strain evidence="5">Aabys</strain>
        <tissue evidence="5">Whole body</tissue>
    </source>
</reference>
<evidence type="ECO:0000256" key="1">
    <source>
        <dbReference type="ARBA" id="ARBA00004401"/>
    </source>
</evidence>
<comment type="similarity">
    <text evidence="2">Belongs to the peptidase M13 family.</text>
</comment>
<dbReference type="PANTHER" id="PTHR11733:SF240">
    <property type="entry name" value="GH14155P-RELATED"/>
    <property type="match status" value="1"/>
</dbReference>
<dbReference type="InterPro" id="IPR042089">
    <property type="entry name" value="Peptidase_M13_dom_2"/>
</dbReference>
<sequence length="520" mass="61118">MAVRAELENPIAMQNKPKFAKKFLDLYKSCVASQPFAAKDYMDFLNQMEGINWLLPANNETEPTDYDWLQIFAMSSKYRMNDILVEEYMAANEKDPPHLAIHLRKYSREYGFKKIAPRDVIHLNKTMDSAKYPKNFYNDIRKFERKLIRIENLEYPAGSKETIQLRNLPFEWLRKYLKYLLEPELTLDPQMHVIVSDVEYLKALDELLMTSDGRFLRRYMEMRFLNNLRKSGRHLGEEMHCVGVAGDHMPLAMHWIYEDIHPLDARTEDEIQQMFSKILQQVISATRHVHHSNVVDPATLENLNKIRLMIGNLPRPNTTEILEEYYFDFTVQPEFHKNLLTLKQRHAKQMLQALAMPVPNSQSAGFNDILEKLHPMAVHEPIYFPSYNLMLLPSYLLRVPVYHPEFEDIFKYSFLGTTLASAVYSSLSFSGLDEEHREMLITMGGIHTAYALFFANNTEEEHLRFKGDLKELSLKKVFFINAMQLHCGDVAEFDFNEVFLYLPDFVRVFDCKFQKLMNIF</sequence>
<feature type="domain" description="Peptidase M13 N-terminal" evidence="3">
    <location>
        <begin position="3"/>
        <end position="284"/>
    </location>
</feature>
<evidence type="ECO:0000313" key="5">
    <source>
        <dbReference type="RefSeq" id="XP_005183691.2"/>
    </source>
</evidence>
<dbReference type="eggNOG" id="KOG3624">
    <property type="taxonomic scope" value="Eukaryota"/>
</dbReference>
<dbReference type="PANTHER" id="PTHR11733">
    <property type="entry name" value="ZINC METALLOPROTEASE FAMILY M13 NEPRILYSIN-RELATED"/>
    <property type="match status" value="1"/>
</dbReference>
<evidence type="ECO:0000259" key="3">
    <source>
        <dbReference type="Pfam" id="PF05649"/>
    </source>
</evidence>
<protein>
    <submittedName>
        <fullName evidence="5">Uncharacterized protein LOC101889068</fullName>
    </submittedName>
</protein>
<accession>A0A9J7I2P2</accession>
<evidence type="ECO:0000256" key="2">
    <source>
        <dbReference type="ARBA" id="ARBA00007357"/>
    </source>
</evidence>
<organism evidence="4 5">
    <name type="scientific">Musca domestica</name>
    <name type="common">House fly</name>
    <dbReference type="NCBI Taxonomy" id="7370"/>
    <lineage>
        <taxon>Eukaryota</taxon>
        <taxon>Metazoa</taxon>
        <taxon>Ecdysozoa</taxon>
        <taxon>Arthropoda</taxon>
        <taxon>Hexapoda</taxon>
        <taxon>Insecta</taxon>
        <taxon>Pterygota</taxon>
        <taxon>Neoptera</taxon>
        <taxon>Endopterygota</taxon>
        <taxon>Diptera</taxon>
        <taxon>Brachycera</taxon>
        <taxon>Muscomorpha</taxon>
        <taxon>Muscoidea</taxon>
        <taxon>Muscidae</taxon>
        <taxon>Musca</taxon>
    </lineage>
</organism>
<dbReference type="InterPro" id="IPR000718">
    <property type="entry name" value="Peptidase_M13"/>
</dbReference>
<dbReference type="Pfam" id="PF05649">
    <property type="entry name" value="Peptidase_M13_N"/>
    <property type="match status" value="1"/>
</dbReference>
<dbReference type="Gene3D" id="3.40.390.10">
    <property type="entry name" value="Collagenase (Catalytic Domain)"/>
    <property type="match status" value="1"/>
</dbReference>
<dbReference type="VEuPathDB" id="VectorBase:MDOA005840"/>
<dbReference type="InterPro" id="IPR008753">
    <property type="entry name" value="Peptidase_M13_N"/>
</dbReference>
<dbReference type="GeneID" id="101889068"/>
<dbReference type="InterPro" id="IPR024079">
    <property type="entry name" value="MetalloPept_cat_dom_sf"/>
</dbReference>
<dbReference type="Gene3D" id="1.10.1380.10">
    <property type="entry name" value="Neutral endopeptidase , domain2"/>
    <property type="match status" value="1"/>
</dbReference>
<dbReference type="OrthoDB" id="7867452at2759"/>
<dbReference type="SUPFAM" id="SSF55486">
    <property type="entry name" value="Metalloproteases ('zincins'), catalytic domain"/>
    <property type="match status" value="1"/>
</dbReference>
<proteinExistence type="inferred from homology"/>
<dbReference type="VEuPathDB" id="VectorBase:MDOMA2_013302"/>
<dbReference type="Proteomes" id="UP001652621">
    <property type="component" value="Unplaced"/>
</dbReference>
<dbReference type="RefSeq" id="XP_005183691.2">
    <property type="nucleotide sequence ID" value="XM_005183634.2"/>
</dbReference>